<dbReference type="PANTHER" id="PTHR10806:SF6">
    <property type="entry name" value="SIGNAL PEPTIDASE COMPLEX CATALYTIC SUBUNIT SEC11"/>
    <property type="match status" value="1"/>
</dbReference>
<dbReference type="GO" id="GO:0016020">
    <property type="term" value="C:membrane"/>
    <property type="evidence" value="ECO:0007669"/>
    <property type="project" value="UniProtKB-SubCell"/>
</dbReference>
<keyword evidence="3" id="KW-1133">Transmembrane helix</keyword>
<gene>
    <name evidence="6" type="ORF">METZ01_LOCUS328177</name>
</gene>
<protein>
    <recommendedName>
        <fullName evidence="5">Peptidase S26 domain-containing protein</fullName>
    </recommendedName>
</protein>
<evidence type="ECO:0000313" key="6">
    <source>
        <dbReference type="EMBL" id="SVC75323.1"/>
    </source>
</evidence>
<dbReference type="SUPFAM" id="SSF51306">
    <property type="entry name" value="LexA/Signal peptidase"/>
    <property type="match status" value="1"/>
</dbReference>
<dbReference type="InterPro" id="IPR019533">
    <property type="entry name" value="Peptidase_S26"/>
</dbReference>
<name>A0A382PPK5_9ZZZZ</name>
<keyword evidence="4" id="KW-0472">Membrane</keyword>
<keyword evidence="2" id="KW-0812">Transmembrane</keyword>
<dbReference type="Gene3D" id="2.10.109.10">
    <property type="entry name" value="Umud Fragment, subunit A"/>
    <property type="match status" value="1"/>
</dbReference>
<evidence type="ECO:0000259" key="5">
    <source>
        <dbReference type="Pfam" id="PF10502"/>
    </source>
</evidence>
<feature type="domain" description="Peptidase S26" evidence="5">
    <location>
        <begin position="52"/>
        <end position="117"/>
    </location>
</feature>
<accession>A0A382PPK5</accession>
<dbReference type="PANTHER" id="PTHR10806">
    <property type="entry name" value="SIGNAL PEPTIDASE COMPLEX CATALYTIC SUBUNIT SEC11"/>
    <property type="match status" value="1"/>
</dbReference>
<dbReference type="EMBL" id="UINC01108888">
    <property type="protein sequence ID" value="SVC75323.1"/>
    <property type="molecule type" value="Genomic_DNA"/>
</dbReference>
<dbReference type="GO" id="GO:0004252">
    <property type="term" value="F:serine-type endopeptidase activity"/>
    <property type="evidence" value="ECO:0007669"/>
    <property type="project" value="InterPro"/>
</dbReference>
<dbReference type="AlphaFoldDB" id="A0A382PPK5"/>
<dbReference type="Pfam" id="PF10502">
    <property type="entry name" value="Peptidase_S26"/>
    <property type="match status" value="1"/>
</dbReference>
<reference evidence="6" key="1">
    <citation type="submission" date="2018-05" db="EMBL/GenBank/DDBJ databases">
        <authorList>
            <person name="Lanie J.A."/>
            <person name="Ng W.-L."/>
            <person name="Kazmierczak K.M."/>
            <person name="Andrzejewski T.M."/>
            <person name="Davidsen T.M."/>
            <person name="Wayne K.J."/>
            <person name="Tettelin H."/>
            <person name="Glass J.I."/>
            <person name="Rusch D."/>
            <person name="Podicherti R."/>
            <person name="Tsui H.-C.T."/>
            <person name="Winkler M.E."/>
        </authorList>
    </citation>
    <scope>NUCLEOTIDE SEQUENCE</scope>
</reference>
<comment type="subcellular location">
    <subcellularLocation>
        <location evidence="1">Membrane</location>
    </subcellularLocation>
</comment>
<dbReference type="InterPro" id="IPR036286">
    <property type="entry name" value="LexA/Signal_pep-like_sf"/>
</dbReference>
<organism evidence="6">
    <name type="scientific">marine metagenome</name>
    <dbReference type="NCBI Taxonomy" id="408172"/>
    <lineage>
        <taxon>unclassified sequences</taxon>
        <taxon>metagenomes</taxon>
        <taxon>ecological metagenomes</taxon>
    </lineage>
</organism>
<dbReference type="NCBIfam" id="TIGR02228">
    <property type="entry name" value="sigpep_I_arch"/>
    <property type="match status" value="1"/>
</dbReference>
<dbReference type="GO" id="GO:0006465">
    <property type="term" value="P:signal peptide processing"/>
    <property type="evidence" value="ECO:0007669"/>
    <property type="project" value="InterPro"/>
</dbReference>
<evidence type="ECO:0000256" key="3">
    <source>
        <dbReference type="ARBA" id="ARBA00022989"/>
    </source>
</evidence>
<sequence length="159" mass="18308">MIIIFGKFILFPILGALFGTSLPIVAVVSNSMEHNMDFETWWSENLEDYKEFEIEKSEFETYNLKNGFNKGDVIVLKGIEFEEINRGDIIVFQSKGHEPIIHRVIELREESVGTKGDNNSQQITFEKYIAKDEIIGKAIFKVPLLGWVKVIFMEVFGQI</sequence>
<evidence type="ECO:0000256" key="4">
    <source>
        <dbReference type="ARBA" id="ARBA00023136"/>
    </source>
</evidence>
<proteinExistence type="predicted"/>
<evidence type="ECO:0000256" key="1">
    <source>
        <dbReference type="ARBA" id="ARBA00004370"/>
    </source>
</evidence>
<dbReference type="CDD" id="cd06530">
    <property type="entry name" value="S26_SPase_I"/>
    <property type="match status" value="1"/>
</dbReference>
<dbReference type="InterPro" id="IPR001733">
    <property type="entry name" value="Peptidase_S26B"/>
</dbReference>
<evidence type="ECO:0000256" key="2">
    <source>
        <dbReference type="ARBA" id="ARBA00022692"/>
    </source>
</evidence>